<evidence type="ECO:0000256" key="1">
    <source>
        <dbReference type="SAM" id="Coils"/>
    </source>
</evidence>
<dbReference type="Proteomes" id="UP000719766">
    <property type="component" value="Unassembled WGS sequence"/>
</dbReference>
<feature type="compositionally biased region" description="Basic residues" evidence="2">
    <location>
        <begin position="236"/>
        <end position="245"/>
    </location>
</feature>
<gene>
    <name evidence="3" type="ORF">HD556DRAFT_1227883</name>
</gene>
<dbReference type="RefSeq" id="XP_041165794.1">
    <property type="nucleotide sequence ID" value="XM_041297188.1"/>
</dbReference>
<reference evidence="3" key="1">
    <citation type="journal article" date="2020" name="New Phytol.">
        <title>Comparative genomics reveals dynamic genome evolution in host specialist ectomycorrhizal fungi.</title>
        <authorList>
            <person name="Lofgren L.A."/>
            <person name="Nguyen N.H."/>
            <person name="Vilgalys R."/>
            <person name="Ruytinx J."/>
            <person name="Liao H.L."/>
            <person name="Branco S."/>
            <person name="Kuo A."/>
            <person name="LaButti K."/>
            <person name="Lipzen A."/>
            <person name="Andreopoulos W."/>
            <person name="Pangilinan J."/>
            <person name="Riley R."/>
            <person name="Hundley H."/>
            <person name="Na H."/>
            <person name="Barry K."/>
            <person name="Grigoriev I.V."/>
            <person name="Stajich J.E."/>
            <person name="Kennedy P.G."/>
        </authorList>
    </citation>
    <scope>NUCLEOTIDE SEQUENCE</scope>
    <source>
        <strain evidence="3">S12</strain>
    </source>
</reference>
<dbReference type="EMBL" id="JABBWE010000005">
    <property type="protein sequence ID" value="KAG1802897.1"/>
    <property type="molecule type" value="Genomic_DNA"/>
</dbReference>
<feature type="region of interest" description="Disordered" evidence="2">
    <location>
        <begin position="178"/>
        <end position="198"/>
    </location>
</feature>
<evidence type="ECO:0000256" key="2">
    <source>
        <dbReference type="SAM" id="MobiDB-lite"/>
    </source>
</evidence>
<keyword evidence="4" id="KW-1185">Reference proteome</keyword>
<feature type="coiled-coil region" evidence="1">
    <location>
        <begin position="104"/>
        <end position="152"/>
    </location>
</feature>
<keyword evidence="1" id="KW-0175">Coiled coil</keyword>
<dbReference type="GeneID" id="64590952"/>
<protein>
    <submittedName>
        <fullName evidence="3">Uncharacterized protein</fullName>
    </submittedName>
</protein>
<accession>A0A9P7J4Z2</accession>
<dbReference type="OrthoDB" id="3267810at2759"/>
<name>A0A9P7J4Z2_9AGAM</name>
<evidence type="ECO:0000313" key="4">
    <source>
        <dbReference type="Proteomes" id="UP000719766"/>
    </source>
</evidence>
<feature type="region of interest" description="Disordered" evidence="2">
    <location>
        <begin position="234"/>
        <end position="291"/>
    </location>
</feature>
<sequence>MPSSPIRAVADFLQKLANTDNVASEAPDDVSVSNTLSESTTTSDVELLVQQLNRASLSDVASTSPATSETRLNHAIISPIKQKRGGALDIQPRTHNEVLLLAALHEAESANAALKRRVIELQATNILNQLYCSQLRGQLANQEAKKQSKKENGKLMSDGLPRLLSSDEFYERVVNHKKEQKKVADDKKTRREERERRSEALAIWKRLEDARKWENNEQRTRYREAVEIWNEEKSKAKLSKQKFTSKKPVLGKLQPPVPRPRFNTCEVDDNESAEDVMAPDEDSSEDSDDER</sequence>
<dbReference type="AlphaFoldDB" id="A0A9P7J4Z2"/>
<proteinExistence type="predicted"/>
<organism evidence="3 4">
    <name type="scientific">Suillus plorans</name>
    <dbReference type="NCBI Taxonomy" id="116603"/>
    <lineage>
        <taxon>Eukaryota</taxon>
        <taxon>Fungi</taxon>
        <taxon>Dikarya</taxon>
        <taxon>Basidiomycota</taxon>
        <taxon>Agaricomycotina</taxon>
        <taxon>Agaricomycetes</taxon>
        <taxon>Agaricomycetidae</taxon>
        <taxon>Boletales</taxon>
        <taxon>Suillineae</taxon>
        <taxon>Suillaceae</taxon>
        <taxon>Suillus</taxon>
    </lineage>
</organism>
<evidence type="ECO:0000313" key="3">
    <source>
        <dbReference type="EMBL" id="KAG1802897.1"/>
    </source>
</evidence>
<comment type="caution">
    <text evidence="3">The sequence shown here is derived from an EMBL/GenBank/DDBJ whole genome shotgun (WGS) entry which is preliminary data.</text>
</comment>
<feature type="compositionally biased region" description="Acidic residues" evidence="2">
    <location>
        <begin position="266"/>
        <end position="291"/>
    </location>
</feature>